<reference evidence="2 4" key="2">
    <citation type="submission" date="2019-11" db="EMBL/GenBank/DDBJ databases">
        <title>Draft genome sequences of five Paenibacillus species of dairy origin.</title>
        <authorList>
            <person name="Olajide A.M."/>
            <person name="Chen S."/>
            <person name="Lapointe G."/>
        </authorList>
    </citation>
    <scope>NUCLEOTIDE SEQUENCE [LARGE SCALE GENOMIC DNA]</scope>
    <source>
        <strain evidence="2 4">3CT49</strain>
    </source>
</reference>
<dbReference type="RefSeq" id="WP_036625920.1">
    <property type="nucleotide sequence ID" value="NZ_BGML01000021.1"/>
</dbReference>
<keyword evidence="3" id="KW-1185">Reference proteome</keyword>
<dbReference type="STRING" id="44252.DJ90_354"/>
<dbReference type="EMBL" id="WNZZ01000048">
    <property type="protein sequence ID" value="MUG26582.1"/>
    <property type="molecule type" value="Genomic_DNA"/>
</dbReference>
<evidence type="ECO:0000313" key="4">
    <source>
        <dbReference type="Proteomes" id="UP000442469"/>
    </source>
</evidence>
<evidence type="ECO:0000313" key="2">
    <source>
        <dbReference type="EMBL" id="MUG26582.1"/>
    </source>
</evidence>
<dbReference type="EMBL" id="JMQA01000038">
    <property type="protein sequence ID" value="KFN05558.1"/>
    <property type="molecule type" value="Genomic_DNA"/>
</dbReference>
<dbReference type="GeneID" id="77009401"/>
<gene>
    <name evidence="1" type="ORF">DJ90_354</name>
    <name evidence="2" type="ORF">GNQ08_30095</name>
</gene>
<reference evidence="1 3" key="1">
    <citation type="submission" date="2014-04" db="EMBL/GenBank/DDBJ databases">
        <authorList>
            <person name="Bishop-Lilly K.A."/>
            <person name="Broomall S.M."/>
            <person name="Chain P.S."/>
            <person name="Chertkov O."/>
            <person name="Coyne S.R."/>
            <person name="Daligault H.E."/>
            <person name="Davenport K.W."/>
            <person name="Erkkila T."/>
            <person name="Frey K.G."/>
            <person name="Gibbons H.S."/>
            <person name="Gu W."/>
            <person name="Jaissle J."/>
            <person name="Johnson S.L."/>
            <person name="Koroleva G.I."/>
            <person name="Ladner J.T."/>
            <person name="Lo C.-C."/>
            <person name="Minogue T.D."/>
            <person name="Munk C."/>
            <person name="Palacios G.F."/>
            <person name="Redden C.L."/>
            <person name="Rosenzweig C.N."/>
            <person name="Scholz M.B."/>
            <person name="Teshima H."/>
            <person name="Xu Y."/>
        </authorList>
    </citation>
    <scope>NUCLEOTIDE SEQUENCE [LARGE SCALE GENOMIC DNA]</scope>
    <source>
        <strain evidence="1 3">8244</strain>
    </source>
</reference>
<organism evidence="1 3">
    <name type="scientific">Paenibacillus macerans</name>
    <name type="common">Bacillus macerans</name>
    <dbReference type="NCBI Taxonomy" id="44252"/>
    <lineage>
        <taxon>Bacteria</taxon>
        <taxon>Bacillati</taxon>
        <taxon>Bacillota</taxon>
        <taxon>Bacilli</taxon>
        <taxon>Bacillales</taxon>
        <taxon>Paenibacillaceae</taxon>
        <taxon>Paenibacillus</taxon>
    </lineage>
</organism>
<name>A0A090Z5D3_PAEMA</name>
<dbReference type="AlphaFoldDB" id="A0A090Z5D3"/>
<accession>A0A090Z5D3</accession>
<proteinExistence type="predicted"/>
<evidence type="ECO:0000313" key="3">
    <source>
        <dbReference type="Proteomes" id="UP000029278"/>
    </source>
</evidence>
<protein>
    <submittedName>
        <fullName evidence="1">Uncharacterized protein</fullName>
    </submittedName>
</protein>
<comment type="caution">
    <text evidence="1">The sequence shown here is derived from an EMBL/GenBank/DDBJ whole genome shotgun (WGS) entry which is preliminary data.</text>
</comment>
<dbReference type="Proteomes" id="UP000442469">
    <property type="component" value="Unassembled WGS sequence"/>
</dbReference>
<sequence length="70" mass="8463">MPITRELLTDADFQEALDRKQRVRVFRDDHLVENNTHIIRFTEETIITQSGVSDITYHPRRDCQFFEIRK</sequence>
<dbReference type="HOGENOM" id="CLU_2771943_0_0_9"/>
<dbReference type="OrthoDB" id="2638183at2"/>
<dbReference type="Proteomes" id="UP000029278">
    <property type="component" value="Unassembled WGS sequence"/>
</dbReference>
<evidence type="ECO:0000313" key="1">
    <source>
        <dbReference type="EMBL" id="KFN05558.1"/>
    </source>
</evidence>
<dbReference type="PATRIC" id="fig|44252.3.peg.4628"/>